<dbReference type="SUPFAM" id="SSF158682">
    <property type="entry name" value="TerB-like"/>
    <property type="match status" value="1"/>
</dbReference>
<dbReference type="EMBL" id="CP021235">
    <property type="protein sequence ID" value="ARS35790.1"/>
    <property type="molecule type" value="Genomic_DNA"/>
</dbReference>
<dbReference type="InterPro" id="IPR029024">
    <property type="entry name" value="TerB-like"/>
</dbReference>
<dbReference type="OrthoDB" id="740753at2"/>
<organism evidence="1 2">
    <name type="scientific">Pontibacter actiniarum</name>
    <dbReference type="NCBI Taxonomy" id="323450"/>
    <lineage>
        <taxon>Bacteria</taxon>
        <taxon>Pseudomonadati</taxon>
        <taxon>Bacteroidota</taxon>
        <taxon>Cytophagia</taxon>
        <taxon>Cytophagales</taxon>
        <taxon>Hymenobacteraceae</taxon>
        <taxon>Pontibacter</taxon>
    </lineage>
</organism>
<name>A0A1X9YSB3_9BACT</name>
<dbReference type="STRING" id="709015.GCA_000472485_02066"/>
<proteinExistence type="predicted"/>
<gene>
    <name evidence="1" type="ORF">CA264_10240</name>
</gene>
<dbReference type="AlphaFoldDB" id="A0A1X9YSB3"/>
<dbReference type="KEGG" id="pact:CA264_10240"/>
<dbReference type="PANTHER" id="PTHR34935">
    <property type="entry name" value="PROTEIN TIC110, CHLOROPLASTIC"/>
    <property type="match status" value="1"/>
</dbReference>
<dbReference type="Proteomes" id="UP000266292">
    <property type="component" value="Chromosome"/>
</dbReference>
<evidence type="ECO:0000313" key="1">
    <source>
        <dbReference type="EMBL" id="ARS35790.1"/>
    </source>
</evidence>
<dbReference type="Pfam" id="PF16940">
    <property type="entry name" value="Tic110"/>
    <property type="match status" value="1"/>
</dbReference>
<dbReference type="PANTHER" id="PTHR34935:SF3">
    <property type="entry name" value="PROTEIN TIC110, CHLOROPLASTIC"/>
    <property type="match status" value="1"/>
</dbReference>
<sequence>MNKQIFNEAPLLKRSFMQRILRQHPEENAVIEINNLLASKQVREINSMEIDRITRTYKIDALHQFRLNMEEFYAVYLNHCFEDCVLSEEELQDLRHLRQLLQLEERTVNFLHSEIGQKVYKSSFERAIADGRLTEEEKEFLNKLEADLKLPEALVNSISKEVRSVFVQSYVSSIIADERLSPEEERELEAIAANLNVTLETDEQTKRQLQQLKLYWALENTELPAIQPDILLQKSERCFISIPGVDWHELRTVRHRTSYSGYSTSFRVAKGFYLRSGSYTPRSYSSDEMKLIDSGTVYLTNKRIIFTGAKKNSNIRLDKILHITPYSDGVEIGKETGKSPLLQLPNRADVFCIILERLLRERV</sequence>
<evidence type="ECO:0000313" key="2">
    <source>
        <dbReference type="Proteomes" id="UP000266292"/>
    </source>
</evidence>
<dbReference type="RefSeq" id="WP_025606886.1">
    <property type="nucleotide sequence ID" value="NZ_CP021235.1"/>
</dbReference>
<protein>
    <submittedName>
        <fullName evidence="1">Uncharacterized protein</fullName>
    </submittedName>
</protein>
<reference evidence="2" key="1">
    <citation type="submission" date="2017-05" db="EMBL/GenBank/DDBJ databases">
        <authorList>
            <person name="Ray J."/>
            <person name="Price M."/>
            <person name="Deutschbauer A."/>
        </authorList>
    </citation>
    <scope>NUCLEOTIDE SEQUENCE [LARGE SCALE GENOMIC DNA]</scope>
    <source>
        <strain evidence="2">DSM 19842</strain>
    </source>
</reference>
<dbReference type="GO" id="GO:0045037">
    <property type="term" value="P:protein import into chloroplast stroma"/>
    <property type="evidence" value="ECO:0007669"/>
    <property type="project" value="TreeGrafter"/>
</dbReference>
<dbReference type="InterPro" id="IPR031610">
    <property type="entry name" value="TIC110"/>
</dbReference>
<accession>A0A1X9YSB3</accession>
<keyword evidence="2" id="KW-1185">Reference proteome</keyword>